<sequence length="102" mass="10555">MGGNLTVAACIPGSLQNIDVKGKIVLCKPGGPGFFGFGDFKGRGVKDAGGVGMIVTNYEQSGNMTYPTPHVLPTTTVSYAADLLRSINVEGKVVLCDFSGDD</sequence>
<dbReference type="InterPro" id="IPR003137">
    <property type="entry name" value="PA_domain"/>
</dbReference>
<protein>
    <submittedName>
        <fullName evidence="2">PA domain</fullName>
    </submittedName>
</protein>
<dbReference type="Proteomes" id="UP001370490">
    <property type="component" value="Unassembled WGS sequence"/>
</dbReference>
<proteinExistence type="predicted"/>
<accession>A0AAN8ZS60</accession>
<reference evidence="2 3" key="1">
    <citation type="submission" date="2023-12" db="EMBL/GenBank/DDBJ databases">
        <title>A high-quality genome assembly for Dillenia turbinata (Dilleniales).</title>
        <authorList>
            <person name="Chanderbali A."/>
        </authorList>
    </citation>
    <scope>NUCLEOTIDE SEQUENCE [LARGE SCALE GENOMIC DNA]</scope>
    <source>
        <strain evidence="2">LSX21</strain>
        <tissue evidence="2">Leaf</tissue>
    </source>
</reference>
<dbReference type="Pfam" id="PF02225">
    <property type="entry name" value="PA"/>
    <property type="match status" value="1"/>
</dbReference>
<dbReference type="AlphaFoldDB" id="A0AAN8ZS60"/>
<dbReference type="EMBL" id="JBAMMX010000001">
    <property type="protein sequence ID" value="KAK6947687.1"/>
    <property type="molecule type" value="Genomic_DNA"/>
</dbReference>
<keyword evidence="3" id="KW-1185">Reference proteome</keyword>
<comment type="caution">
    <text evidence="2">The sequence shown here is derived from an EMBL/GenBank/DDBJ whole genome shotgun (WGS) entry which is preliminary data.</text>
</comment>
<feature type="domain" description="PA" evidence="1">
    <location>
        <begin position="9"/>
        <end position="81"/>
    </location>
</feature>
<evidence type="ECO:0000259" key="1">
    <source>
        <dbReference type="Pfam" id="PF02225"/>
    </source>
</evidence>
<dbReference type="Gene3D" id="3.50.30.30">
    <property type="match status" value="1"/>
</dbReference>
<evidence type="ECO:0000313" key="2">
    <source>
        <dbReference type="EMBL" id="KAK6947687.1"/>
    </source>
</evidence>
<evidence type="ECO:0000313" key="3">
    <source>
        <dbReference type="Proteomes" id="UP001370490"/>
    </source>
</evidence>
<name>A0AAN8ZS60_9MAGN</name>
<dbReference type="CDD" id="cd02120">
    <property type="entry name" value="PA_subtilisin_like"/>
    <property type="match status" value="1"/>
</dbReference>
<organism evidence="2 3">
    <name type="scientific">Dillenia turbinata</name>
    <dbReference type="NCBI Taxonomy" id="194707"/>
    <lineage>
        <taxon>Eukaryota</taxon>
        <taxon>Viridiplantae</taxon>
        <taxon>Streptophyta</taxon>
        <taxon>Embryophyta</taxon>
        <taxon>Tracheophyta</taxon>
        <taxon>Spermatophyta</taxon>
        <taxon>Magnoliopsida</taxon>
        <taxon>eudicotyledons</taxon>
        <taxon>Gunneridae</taxon>
        <taxon>Pentapetalae</taxon>
        <taxon>Dilleniales</taxon>
        <taxon>Dilleniaceae</taxon>
        <taxon>Dillenia</taxon>
    </lineage>
</organism>
<gene>
    <name evidence="2" type="ORF">RJ641_001160</name>
</gene>